<comment type="domain">
    <text evidence="5">The DBINO region is involved in binding to DNA.</text>
</comment>
<dbReference type="GO" id="GO:0005524">
    <property type="term" value="F:ATP binding"/>
    <property type="evidence" value="ECO:0007669"/>
    <property type="project" value="UniProtKB-UniRule"/>
</dbReference>
<evidence type="ECO:0000256" key="2">
    <source>
        <dbReference type="ARBA" id="ARBA00022741"/>
    </source>
</evidence>
<dbReference type="GO" id="GO:0003677">
    <property type="term" value="F:DNA binding"/>
    <property type="evidence" value="ECO:0007669"/>
    <property type="project" value="UniProtKB-UniRule"/>
</dbReference>
<feature type="domain" description="SNF2 N-terminal" evidence="6">
    <location>
        <begin position="145"/>
        <end position="213"/>
    </location>
</feature>
<dbReference type="SUPFAM" id="SSF52540">
    <property type="entry name" value="P-loop containing nucleoside triphosphate hydrolases"/>
    <property type="match status" value="1"/>
</dbReference>
<accession>A0AAN8KSW6</accession>
<comment type="caution">
    <text evidence="7">The sequence shown here is derived from an EMBL/GenBank/DDBJ whole genome shotgun (WGS) entry which is preliminary data.</text>
</comment>
<dbReference type="GO" id="GO:0042393">
    <property type="term" value="F:histone binding"/>
    <property type="evidence" value="ECO:0007669"/>
    <property type="project" value="TreeGrafter"/>
</dbReference>
<evidence type="ECO:0000256" key="1">
    <source>
        <dbReference type="ARBA" id="ARBA00004123"/>
    </source>
</evidence>
<keyword evidence="8" id="KW-1185">Reference proteome</keyword>
<comment type="subcellular location">
    <subcellularLocation>
        <location evidence="1 5">Nucleus</location>
    </subcellularLocation>
</comment>
<dbReference type="EMBL" id="JAGTTL010000034">
    <property type="protein sequence ID" value="KAK6294899.1"/>
    <property type="molecule type" value="Genomic_DNA"/>
</dbReference>
<keyword evidence="5" id="KW-0234">DNA repair</keyword>
<organism evidence="7 8">
    <name type="scientific">Coregonus suidteri</name>
    <dbReference type="NCBI Taxonomy" id="861788"/>
    <lineage>
        <taxon>Eukaryota</taxon>
        <taxon>Metazoa</taxon>
        <taxon>Chordata</taxon>
        <taxon>Craniata</taxon>
        <taxon>Vertebrata</taxon>
        <taxon>Euteleostomi</taxon>
        <taxon>Actinopterygii</taxon>
        <taxon>Neopterygii</taxon>
        <taxon>Teleostei</taxon>
        <taxon>Protacanthopterygii</taxon>
        <taxon>Salmoniformes</taxon>
        <taxon>Salmonidae</taxon>
        <taxon>Coregoninae</taxon>
        <taxon>Coregonus</taxon>
    </lineage>
</organism>
<evidence type="ECO:0000259" key="6">
    <source>
        <dbReference type="Pfam" id="PF00176"/>
    </source>
</evidence>
<comment type="catalytic activity">
    <reaction evidence="5">
        <text>ATP + H2O = ADP + phosphate + H(+)</text>
        <dbReference type="Rhea" id="RHEA:13065"/>
        <dbReference type="ChEBI" id="CHEBI:15377"/>
        <dbReference type="ChEBI" id="CHEBI:15378"/>
        <dbReference type="ChEBI" id="CHEBI:30616"/>
        <dbReference type="ChEBI" id="CHEBI:43474"/>
        <dbReference type="ChEBI" id="CHEBI:456216"/>
    </reaction>
</comment>
<sequence length="327" mass="37573">MTTMVNTTRTAKEAYEMHQARTRLFDEEAKDSRCASLHQASGGGINGILADEMGLGKDPCWVAWLSVKSGVRSSSSLLPPTLNNWHQEFTRFVPKFKVLPYWGNPHDRKVIRKFWSQKTLYTQNAPFNVVITSYQLVVQNVKYFQRLWALPHFIMPTLFDSHEEFNEWFSKDIASHSENKSAIDENQLSRLHMILKPFMLRRIKKDVENEFSDEHLVFTCHSPGLMGHSDVLVHSQRSANSPILQPYQPTQPPTFLLTAMPRVTAVPMERYCDDRSAEANAFYPRCPGGVMALYPSRGWSYIRIPDKETLITGKLHTLDLLLCRLKA</sequence>
<dbReference type="PANTHER" id="PTHR45685:SF2">
    <property type="entry name" value="CHROMATIN-REMODELING ATPASE INO80"/>
    <property type="match status" value="1"/>
</dbReference>
<dbReference type="InterPro" id="IPR027417">
    <property type="entry name" value="P-loop_NTPase"/>
</dbReference>
<name>A0AAN8KSW6_9TELE</name>
<keyword evidence="5" id="KW-0378">Hydrolase</keyword>
<dbReference type="Pfam" id="PF00176">
    <property type="entry name" value="SNF2-rel_dom"/>
    <property type="match status" value="2"/>
</dbReference>
<keyword evidence="3 5" id="KW-0067">ATP-binding</keyword>
<dbReference type="GO" id="GO:0031011">
    <property type="term" value="C:Ino80 complex"/>
    <property type="evidence" value="ECO:0007669"/>
    <property type="project" value="UniProtKB-UniRule"/>
</dbReference>
<dbReference type="GO" id="GO:0016887">
    <property type="term" value="F:ATP hydrolysis activity"/>
    <property type="evidence" value="ECO:0007669"/>
    <property type="project" value="TreeGrafter"/>
</dbReference>
<comment type="subunit">
    <text evidence="5">Component of the INO80 chromatin-remodeling complex.</text>
</comment>
<comment type="similarity">
    <text evidence="5">Belongs to the SNF2/RAD54 helicase family.</text>
</comment>
<comment type="function">
    <text evidence="5">ATPase component of the INO80 complex which remodels chromatin by shifting nucleosomes and is involved in DNA repair.</text>
</comment>
<dbReference type="InterPro" id="IPR000330">
    <property type="entry name" value="SNF2_N"/>
</dbReference>
<dbReference type="Gene3D" id="3.40.50.10810">
    <property type="entry name" value="Tandem AAA-ATPase domain"/>
    <property type="match status" value="2"/>
</dbReference>
<dbReference type="AlphaFoldDB" id="A0AAN8KSW6"/>
<keyword evidence="4 5" id="KW-0238">DNA-binding</keyword>
<proteinExistence type="inferred from homology"/>
<dbReference type="GO" id="GO:0006281">
    <property type="term" value="P:DNA repair"/>
    <property type="evidence" value="ECO:0007669"/>
    <property type="project" value="UniProtKB-UniRule"/>
</dbReference>
<protein>
    <recommendedName>
        <fullName evidence="5">Chromatin-remodeling ATPase INO80</fullName>
        <ecNumber evidence="5">3.6.4.-</ecNumber>
    </recommendedName>
</protein>
<dbReference type="Proteomes" id="UP001356427">
    <property type="component" value="Unassembled WGS sequence"/>
</dbReference>
<dbReference type="PANTHER" id="PTHR45685">
    <property type="entry name" value="HELICASE SRCAP-RELATED"/>
    <property type="match status" value="1"/>
</dbReference>
<evidence type="ECO:0000313" key="7">
    <source>
        <dbReference type="EMBL" id="KAK6294899.1"/>
    </source>
</evidence>
<evidence type="ECO:0000256" key="4">
    <source>
        <dbReference type="ARBA" id="ARBA00023125"/>
    </source>
</evidence>
<evidence type="ECO:0000256" key="3">
    <source>
        <dbReference type="ARBA" id="ARBA00022840"/>
    </source>
</evidence>
<gene>
    <name evidence="7" type="ORF">J4Q44_G00341250</name>
</gene>
<dbReference type="GO" id="GO:0006338">
    <property type="term" value="P:chromatin remodeling"/>
    <property type="evidence" value="ECO:0007669"/>
    <property type="project" value="UniProtKB-UniRule"/>
</dbReference>
<dbReference type="InterPro" id="IPR050520">
    <property type="entry name" value="INO80/SWR1_helicase"/>
</dbReference>
<keyword evidence="2" id="KW-0547">Nucleotide-binding</keyword>
<reference evidence="7 8" key="1">
    <citation type="submission" date="2021-04" db="EMBL/GenBank/DDBJ databases">
        <authorList>
            <person name="De Guttry C."/>
            <person name="Zahm M."/>
            <person name="Klopp C."/>
            <person name="Cabau C."/>
            <person name="Louis A."/>
            <person name="Berthelot C."/>
            <person name="Parey E."/>
            <person name="Roest Crollius H."/>
            <person name="Montfort J."/>
            <person name="Robinson-Rechavi M."/>
            <person name="Bucao C."/>
            <person name="Bouchez O."/>
            <person name="Gislard M."/>
            <person name="Lluch J."/>
            <person name="Milhes M."/>
            <person name="Lampietro C."/>
            <person name="Lopez Roques C."/>
            <person name="Donnadieu C."/>
            <person name="Braasch I."/>
            <person name="Desvignes T."/>
            <person name="Postlethwait J."/>
            <person name="Bobe J."/>
            <person name="Wedekind C."/>
            <person name="Guiguen Y."/>
        </authorList>
    </citation>
    <scope>NUCLEOTIDE SEQUENCE [LARGE SCALE GENOMIC DNA]</scope>
    <source>
        <strain evidence="7">Cs_M1</strain>
        <tissue evidence="7">Blood</tissue>
    </source>
</reference>
<dbReference type="InterPro" id="IPR038718">
    <property type="entry name" value="SNF2-like_sf"/>
</dbReference>
<feature type="domain" description="SNF2 N-terminal" evidence="6">
    <location>
        <begin position="44"/>
        <end position="141"/>
    </location>
</feature>
<evidence type="ECO:0000313" key="8">
    <source>
        <dbReference type="Proteomes" id="UP001356427"/>
    </source>
</evidence>
<keyword evidence="5" id="KW-0227">DNA damage</keyword>
<evidence type="ECO:0000256" key="5">
    <source>
        <dbReference type="RuleBase" id="RU368001"/>
    </source>
</evidence>
<dbReference type="EC" id="3.6.4.-" evidence="5"/>